<protein>
    <submittedName>
        <fullName evidence="1">Uncharacterized protein</fullName>
    </submittedName>
</protein>
<proteinExistence type="predicted"/>
<sequence>MLSFCFFVFLFLVLFLSISIYPSIYLTLLPSLFFSL</sequence>
<name>A0A0E9PPE2_ANGAN</name>
<reference evidence="1" key="1">
    <citation type="submission" date="2014-11" db="EMBL/GenBank/DDBJ databases">
        <authorList>
            <person name="Amaro Gonzalez C."/>
        </authorList>
    </citation>
    <scope>NUCLEOTIDE SEQUENCE</scope>
</reference>
<reference evidence="1" key="2">
    <citation type="journal article" date="2015" name="Fish Shellfish Immunol.">
        <title>Early steps in the European eel (Anguilla anguilla)-Vibrio vulnificus interaction in the gills: Role of the RtxA13 toxin.</title>
        <authorList>
            <person name="Callol A."/>
            <person name="Pajuelo D."/>
            <person name="Ebbesson L."/>
            <person name="Teles M."/>
            <person name="MacKenzie S."/>
            <person name="Amaro C."/>
        </authorList>
    </citation>
    <scope>NUCLEOTIDE SEQUENCE</scope>
</reference>
<dbReference type="AlphaFoldDB" id="A0A0E9PPE2"/>
<dbReference type="EMBL" id="GBXM01102218">
    <property type="protein sequence ID" value="JAH06359.1"/>
    <property type="molecule type" value="Transcribed_RNA"/>
</dbReference>
<accession>A0A0E9PPE2</accession>
<organism evidence="1">
    <name type="scientific">Anguilla anguilla</name>
    <name type="common">European freshwater eel</name>
    <name type="synonym">Muraena anguilla</name>
    <dbReference type="NCBI Taxonomy" id="7936"/>
    <lineage>
        <taxon>Eukaryota</taxon>
        <taxon>Metazoa</taxon>
        <taxon>Chordata</taxon>
        <taxon>Craniata</taxon>
        <taxon>Vertebrata</taxon>
        <taxon>Euteleostomi</taxon>
        <taxon>Actinopterygii</taxon>
        <taxon>Neopterygii</taxon>
        <taxon>Teleostei</taxon>
        <taxon>Anguilliformes</taxon>
        <taxon>Anguillidae</taxon>
        <taxon>Anguilla</taxon>
    </lineage>
</organism>
<evidence type="ECO:0000313" key="1">
    <source>
        <dbReference type="EMBL" id="JAH06359.1"/>
    </source>
</evidence>